<organism evidence="6 7">
    <name type="scientific">Acidiphilium iwatense</name>
    <dbReference type="NCBI Taxonomy" id="768198"/>
    <lineage>
        <taxon>Bacteria</taxon>
        <taxon>Pseudomonadati</taxon>
        <taxon>Pseudomonadota</taxon>
        <taxon>Alphaproteobacteria</taxon>
        <taxon>Acetobacterales</taxon>
        <taxon>Acidocellaceae</taxon>
        <taxon>Acidiphilium</taxon>
    </lineage>
</organism>
<reference evidence="6 7" key="1">
    <citation type="submission" date="2022-01" db="EMBL/GenBank/DDBJ databases">
        <authorList>
            <person name="Won M."/>
            <person name="Kim S.-J."/>
            <person name="Kwon S.-W."/>
        </authorList>
    </citation>
    <scope>NUCLEOTIDE SEQUENCE [LARGE SCALE GENOMIC DNA]</scope>
    <source>
        <strain evidence="6 7">KCTC 23505</strain>
    </source>
</reference>
<evidence type="ECO:0000256" key="3">
    <source>
        <dbReference type="ARBA" id="ARBA00023002"/>
    </source>
</evidence>
<dbReference type="Proteomes" id="UP001521209">
    <property type="component" value="Unassembled WGS sequence"/>
</dbReference>
<dbReference type="SUPFAM" id="SSF50998">
    <property type="entry name" value="Quinoprotein alcohol dehydrogenase-like"/>
    <property type="match status" value="1"/>
</dbReference>
<protein>
    <submittedName>
        <fullName evidence="6">PQQ-binding-like beta-propeller repeat protein</fullName>
    </submittedName>
</protein>
<dbReference type="Gene3D" id="2.140.10.10">
    <property type="entry name" value="Quinoprotein alcohol dehydrogenase-like superfamily"/>
    <property type="match status" value="1"/>
</dbReference>
<dbReference type="EMBL" id="JAKGBZ010000040">
    <property type="protein sequence ID" value="MCF3948139.1"/>
    <property type="molecule type" value="Genomic_DNA"/>
</dbReference>
<evidence type="ECO:0000259" key="4">
    <source>
        <dbReference type="Pfam" id="PF01011"/>
    </source>
</evidence>
<dbReference type="InterPro" id="IPR018391">
    <property type="entry name" value="PQQ_b-propeller_rpt"/>
</dbReference>
<dbReference type="Pfam" id="PF13360">
    <property type="entry name" value="PQQ_2"/>
    <property type="match status" value="1"/>
</dbReference>
<keyword evidence="3" id="KW-0560">Oxidoreductase</keyword>
<dbReference type="InterPro" id="IPR002372">
    <property type="entry name" value="PQQ_rpt_dom"/>
</dbReference>
<comment type="cofactor">
    <cofactor evidence="1">
        <name>pyrroloquinoline quinone</name>
        <dbReference type="ChEBI" id="CHEBI:58442"/>
    </cofactor>
</comment>
<evidence type="ECO:0000313" key="6">
    <source>
        <dbReference type="EMBL" id="MCF3948139.1"/>
    </source>
</evidence>
<evidence type="ECO:0000259" key="5">
    <source>
        <dbReference type="Pfam" id="PF13360"/>
    </source>
</evidence>
<dbReference type="SMART" id="SM00564">
    <property type="entry name" value="PQQ"/>
    <property type="match status" value="7"/>
</dbReference>
<evidence type="ECO:0000313" key="7">
    <source>
        <dbReference type="Proteomes" id="UP001521209"/>
    </source>
</evidence>
<dbReference type="PANTHER" id="PTHR32303">
    <property type="entry name" value="QUINOPROTEIN ALCOHOL DEHYDROGENASE (CYTOCHROME C)"/>
    <property type="match status" value="1"/>
</dbReference>
<accession>A0ABS9DZE5</accession>
<dbReference type="PANTHER" id="PTHR32303:SF10">
    <property type="entry name" value="OUTER MEMBRANE PROTEIN ASSEMBLY FACTOR BAMB"/>
    <property type="match status" value="1"/>
</dbReference>
<dbReference type="Pfam" id="PF01011">
    <property type="entry name" value="PQQ"/>
    <property type="match status" value="1"/>
</dbReference>
<dbReference type="InterPro" id="IPR011047">
    <property type="entry name" value="Quinoprotein_ADH-like_sf"/>
</dbReference>
<sequence>MAERPPGDAAKGRNRGTGLRGMNGLAKRMVPLALLGFVLSGCAHLHYRYLDALIASPNQYLREVIAGPMPPPPIGTSRTIAGPDYAPGAPLPASPDPATDWGSYNRTLEGDRFSPLDRITTANVDELRPLCDFRLADATDLQGTPLEIAGTLYVTTQQHTYAIDARTCRLRWEHIYHLARRVPLDPNQVNRGLAYWHGLLIRGSNDGRLYALNAATGGTVWNVPIGDPAIGETFPAAPIVWHGMVFIGNAGGDNFGVAGRMMGFDARTGLMLWSTPLIPSNGRAAATWQATSFEHPRGGAATWTSYAIDPRTGILYAPTGNAAPDFLKSLRPGANDYTYGVIGLDARTGSVRFWHQFLSGDDVHDWDMAAAPELITTPRGRKLLVAAGKDGFLYALDRETGKLAVKTAITTRFNTRAPMTPRGTRFCPGIEGGVEWSSPAYSPQTDALYVNAVDWCTTVRVIAANALKGRKGLPWTGSTSRIHPYGLRANRYSGWITAVSARTGAVLWRLHDSRPMLAGTTPTEGGVVFTGDLNGLFMALDQRTGALLYRYDTGQPIGGGVITYADRGRQYVAVAAGMDAPIGWRLSTGPGRIVVFGLPGG</sequence>
<keyword evidence="7" id="KW-1185">Reference proteome</keyword>
<evidence type="ECO:0000256" key="1">
    <source>
        <dbReference type="ARBA" id="ARBA00001931"/>
    </source>
</evidence>
<proteinExistence type="inferred from homology"/>
<feature type="domain" description="Pyrrolo-quinoline quinone repeat" evidence="4">
    <location>
        <begin position="101"/>
        <end position="402"/>
    </location>
</feature>
<comment type="caution">
    <text evidence="6">The sequence shown here is derived from an EMBL/GenBank/DDBJ whole genome shotgun (WGS) entry which is preliminary data.</text>
</comment>
<comment type="similarity">
    <text evidence="2">Belongs to the bacterial PQQ dehydrogenase family.</text>
</comment>
<evidence type="ECO:0000256" key="2">
    <source>
        <dbReference type="ARBA" id="ARBA00008156"/>
    </source>
</evidence>
<name>A0ABS9DZE5_9PROT</name>
<feature type="domain" description="Pyrrolo-quinoline quinone repeat" evidence="5">
    <location>
        <begin position="494"/>
        <end position="560"/>
    </location>
</feature>
<dbReference type="RefSeq" id="WP_235705422.1">
    <property type="nucleotide sequence ID" value="NZ_JAKGBZ010000040.1"/>
</dbReference>
<gene>
    <name evidence="6" type="ORF">L2A60_15805</name>
</gene>